<reference evidence="2 3" key="1">
    <citation type="journal article" date="2016" name="Nat. Commun.">
        <title>Thousands of microbial genomes shed light on interconnected biogeochemical processes in an aquifer system.</title>
        <authorList>
            <person name="Anantharaman K."/>
            <person name="Brown C.T."/>
            <person name="Hug L.A."/>
            <person name="Sharon I."/>
            <person name="Castelle C.J."/>
            <person name="Probst A.J."/>
            <person name="Thomas B.C."/>
            <person name="Singh A."/>
            <person name="Wilkins M.J."/>
            <person name="Karaoz U."/>
            <person name="Brodie E.L."/>
            <person name="Williams K.H."/>
            <person name="Hubbard S.S."/>
            <person name="Banfield J.F."/>
        </authorList>
    </citation>
    <scope>NUCLEOTIDE SEQUENCE [LARGE SCALE GENOMIC DNA]</scope>
</reference>
<feature type="transmembrane region" description="Helical" evidence="1">
    <location>
        <begin position="386"/>
        <end position="404"/>
    </location>
</feature>
<dbReference type="Proteomes" id="UP000177690">
    <property type="component" value="Unassembled WGS sequence"/>
</dbReference>
<dbReference type="EMBL" id="MHJL01000003">
    <property type="protein sequence ID" value="OGY68255.1"/>
    <property type="molecule type" value="Genomic_DNA"/>
</dbReference>
<proteinExistence type="predicted"/>
<dbReference type="AlphaFoldDB" id="A0A1G1ZUX0"/>
<evidence type="ECO:0000313" key="2">
    <source>
        <dbReference type="EMBL" id="OGY68255.1"/>
    </source>
</evidence>
<keyword evidence="1" id="KW-1133">Transmembrane helix</keyword>
<evidence type="ECO:0008006" key="4">
    <source>
        <dbReference type="Google" id="ProtNLM"/>
    </source>
</evidence>
<feature type="transmembrane region" description="Helical" evidence="1">
    <location>
        <begin position="355"/>
        <end position="379"/>
    </location>
</feature>
<feature type="transmembrane region" description="Helical" evidence="1">
    <location>
        <begin position="331"/>
        <end position="349"/>
    </location>
</feature>
<gene>
    <name evidence="2" type="ORF">A3I24_03615</name>
</gene>
<feature type="transmembrane region" description="Helical" evidence="1">
    <location>
        <begin position="252"/>
        <end position="273"/>
    </location>
</feature>
<feature type="transmembrane region" description="Helical" evidence="1">
    <location>
        <begin position="214"/>
        <end position="245"/>
    </location>
</feature>
<keyword evidence="1" id="KW-0472">Membrane</keyword>
<name>A0A1G1ZUX0_9BACT</name>
<feature type="transmembrane region" description="Helical" evidence="1">
    <location>
        <begin position="299"/>
        <end position="319"/>
    </location>
</feature>
<feature type="transmembrane region" description="Helical" evidence="1">
    <location>
        <begin position="185"/>
        <end position="202"/>
    </location>
</feature>
<accession>A0A1G1ZUX0</accession>
<feature type="transmembrane region" description="Helical" evidence="1">
    <location>
        <begin position="97"/>
        <end position="126"/>
    </location>
</feature>
<feature type="transmembrane region" description="Helical" evidence="1">
    <location>
        <begin position="12"/>
        <end position="37"/>
    </location>
</feature>
<keyword evidence="1" id="KW-0812">Transmembrane</keyword>
<sequence>MSVFFKTFVRENYFALLTAILVGLIYVGPQLIFIFSLGDQYQGIPMMHTANEDFYLARIQEILDSHPAVSSHAFFEYKNQWPMQSPTVELLYALPSLLFGVSLASVLIASKFVLPAILFLVVYFLIRKLTDQAPSFLNKANAIAGALMVTLGYDLVDYRNVWLFLIGQREPGGGFLLWSRPINPVSGGIFLMIFLVFIWSIIQKTKWHKASLLGASVFLALMMGSYFFGWGLALSILSILGFLYLIKKEYQIIKNLVCVPLLALLLAAPYWYIVWQATKSPWYAESALRNGLFYTHRPLLNKFMIAVLGTYLIFVFVFSREKLSNFKDWHWMSLAFIFGSFVAYNQQIITGMTIWPYHFVSYTIPLGVIVLMTLLYNFLNTKAPRLLIIAIIAIASASLFYGTVIQASVYQRLFAQSVETQAYAPVLRWLNAQEKDCVVFVNETDGRASVLAGLIPAFTHCNVYASTWVHSLMPTKRSYHSYFAALKLREVPPDTINQYIKENGSEIVGYLFSNWKGLYNSPDFPDFSDPELEQRIKEFPEQYQEFSKKDFRNELEKYRLDYILSFGTLSPSLVKSLKLEKSLEVTAPGIVVYTF</sequence>
<dbReference type="STRING" id="1798409.A3I24_03615"/>
<comment type="caution">
    <text evidence="2">The sequence shown here is derived from an EMBL/GenBank/DDBJ whole genome shotgun (WGS) entry which is preliminary data.</text>
</comment>
<organism evidence="2 3">
    <name type="scientific">Candidatus Harrisonbacteria bacterium RIFCSPLOWO2_02_FULL_41_13b</name>
    <dbReference type="NCBI Taxonomy" id="1798409"/>
    <lineage>
        <taxon>Bacteria</taxon>
        <taxon>Candidatus Harrisoniibacteriota</taxon>
    </lineage>
</organism>
<evidence type="ECO:0000313" key="3">
    <source>
        <dbReference type="Proteomes" id="UP000177690"/>
    </source>
</evidence>
<evidence type="ECO:0000256" key="1">
    <source>
        <dbReference type="SAM" id="Phobius"/>
    </source>
</evidence>
<protein>
    <recommendedName>
        <fullName evidence="4">Glycosyltransferase RgtA/B/C/D-like domain-containing protein</fullName>
    </recommendedName>
</protein>